<accession>A0ACB9G3B9</accession>
<dbReference type="Proteomes" id="UP001056120">
    <property type="component" value="Linkage Group LG15"/>
</dbReference>
<reference evidence="2" key="1">
    <citation type="journal article" date="2022" name="Mol. Ecol. Resour.">
        <title>The genomes of chicory, endive, great burdock and yacon provide insights into Asteraceae palaeo-polyploidization history and plant inulin production.</title>
        <authorList>
            <person name="Fan W."/>
            <person name="Wang S."/>
            <person name="Wang H."/>
            <person name="Wang A."/>
            <person name="Jiang F."/>
            <person name="Liu H."/>
            <person name="Zhao H."/>
            <person name="Xu D."/>
            <person name="Zhang Y."/>
        </authorList>
    </citation>
    <scope>NUCLEOTIDE SEQUENCE [LARGE SCALE GENOMIC DNA]</scope>
    <source>
        <strain evidence="2">cv. Yunnan</strain>
    </source>
</reference>
<evidence type="ECO:0000313" key="2">
    <source>
        <dbReference type="Proteomes" id="UP001056120"/>
    </source>
</evidence>
<dbReference type="EMBL" id="CM042032">
    <property type="protein sequence ID" value="KAI3777688.1"/>
    <property type="molecule type" value="Genomic_DNA"/>
</dbReference>
<evidence type="ECO:0000313" key="1">
    <source>
        <dbReference type="EMBL" id="KAI3777688.1"/>
    </source>
</evidence>
<keyword evidence="2" id="KW-1185">Reference proteome</keyword>
<organism evidence="1 2">
    <name type="scientific">Smallanthus sonchifolius</name>
    <dbReference type="NCBI Taxonomy" id="185202"/>
    <lineage>
        <taxon>Eukaryota</taxon>
        <taxon>Viridiplantae</taxon>
        <taxon>Streptophyta</taxon>
        <taxon>Embryophyta</taxon>
        <taxon>Tracheophyta</taxon>
        <taxon>Spermatophyta</taxon>
        <taxon>Magnoliopsida</taxon>
        <taxon>eudicotyledons</taxon>
        <taxon>Gunneridae</taxon>
        <taxon>Pentapetalae</taxon>
        <taxon>asterids</taxon>
        <taxon>campanulids</taxon>
        <taxon>Asterales</taxon>
        <taxon>Asteraceae</taxon>
        <taxon>Asteroideae</taxon>
        <taxon>Heliantheae alliance</taxon>
        <taxon>Millerieae</taxon>
        <taxon>Smallanthus</taxon>
    </lineage>
</organism>
<reference evidence="1 2" key="2">
    <citation type="journal article" date="2022" name="Mol. Ecol. Resour.">
        <title>The genomes of chicory, endive, great burdock and yacon provide insights into Asteraceae paleo-polyploidization history and plant inulin production.</title>
        <authorList>
            <person name="Fan W."/>
            <person name="Wang S."/>
            <person name="Wang H."/>
            <person name="Wang A."/>
            <person name="Jiang F."/>
            <person name="Liu H."/>
            <person name="Zhao H."/>
            <person name="Xu D."/>
            <person name="Zhang Y."/>
        </authorList>
    </citation>
    <scope>NUCLEOTIDE SEQUENCE [LARGE SCALE GENOMIC DNA]</scope>
    <source>
        <strain evidence="2">cv. Yunnan</strain>
        <tissue evidence="1">Leaves</tissue>
    </source>
</reference>
<gene>
    <name evidence="1" type="ORF">L1987_47489</name>
</gene>
<sequence>MENISNSFWLMIYMCGILHTVSTSMAYDGRECLSSLCLVIKAFSGARKGERVFPRPGRWILHRAFSPIREIVLVNTRDCTM</sequence>
<proteinExistence type="predicted"/>
<protein>
    <submittedName>
        <fullName evidence="1">Uncharacterized protein</fullName>
    </submittedName>
</protein>
<comment type="caution">
    <text evidence="1">The sequence shown here is derived from an EMBL/GenBank/DDBJ whole genome shotgun (WGS) entry which is preliminary data.</text>
</comment>
<name>A0ACB9G3B9_9ASTR</name>